<dbReference type="EMBL" id="OV725079">
    <property type="protein sequence ID" value="CAH1395710.1"/>
    <property type="molecule type" value="Genomic_DNA"/>
</dbReference>
<organism evidence="2 3">
    <name type="scientific">Nezara viridula</name>
    <name type="common">Southern green stink bug</name>
    <name type="synonym">Cimex viridulus</name>
    <dbReference type="NCBI Taxonomy" id="85310"/>
    <lineage>
        <taxon>Eukaryota</taxon>
        <taxon>Metazoa</taxon>
        <taxon>Ecdysozoa</taxon>
        <taxon>Arthropoda</taxon>
        <taxon>Hexapoda</taxon>
        <taxon>Insecta</taxon>
        <taxon>Pterygota</taxon>
        <taxon>Neoptera</taxon>
        <taxon>Paraneoptera</taxon>
        <taxon>Hemiptera</taxon>
        <taxon>Heteroptera</taxon>
        <taxon>Panheteroptera</taxon>
        <taxon>Pentatomomorpha</taxon>
        <taxon>Pentatomoidea</taxon>
        <taxon>Pentatomidae</taxon>
        <taxon>Pentatominae</taxon>
        <taxon>Nezara</taxon>
    </lineage>
</organism>
<proteinExistence type="predicted"/>
<evidence type="ECO:0000313" key="3">
    <source>
        <dbReference type="Proteomes" id="UP001152798"/>
    </source>
</evidence>
<evidence type="ECO:0000256" key="1">
    <source>
        <dbReference type="SAM" id="MobiDB-lite"/>
    </source>
</evidence>
<accession>A0A9P0MHL3</accession>
<evidence type="ECO:0000313" key="2">
    <source>
        <dbReference type="EMBL" id="CAH1395710.1"/>
    </source>
</evidence>
<gene>
    <name evidence="2" type="ORF">NEZAVI_LOCUS5936</name>
</gene>
<dbReference type="AlphaFoldDB" id="A0A9P0MHL3"/>
<feature type="compositionally biased region" description="Basic residues" evidence="1">
    <location>
        <begin position="532"/>
        <end position="548"/>
    </location>
</feature>
<feature type="region of interest" description="Disordered" evidence="1">
    <location>
        <begin position="239"/>
        <end position="305"/>
    </location>
</feature>
<dbReference type="OrthoDB" id="540783at2759"/>
<feature type="region of interest" description="Disordered" evidence="1">
    <location>
        <begin position="490"/>
        <end position="548"/>
    </location>
</feature>
<name>A0A9P0MHL3_NEZVI</name>
<protein>
    <submittedName>
        <fullName evidence="2">Uncharacterized protein</fullName>
    </submittedName>
</protein>
<keyword evidence="3" id="KW-1185">Reference proteome</keyword>
<reference evidence="2" key="1">
    <citation type="submission" date="2022-01" db="EMBL/GenBank/DDBJ databases">
        <authorList>
            <person name="King R."/>
        </authorList>
    </citation>
    <scope>NUCLEOTIDE SEQUENCE</scope>
</reference>
<sequence>MLKPQNNESDLQMCSQELNFSSEERPRADSFSLEFATSQWQRLVSNAEGLFMTLVKQGIANDAREQIEQWLYLKQECTDCFTNDGSIIKEKTYSLDRIDEVTESDGKSSVKGSESETEYSDSGAEIDDAVDLSQVESKRQDFAEKLEFLLNKFSDKTEVLVSNSIGPIKSLDVPVCHAVVQRSNFHSTNIKRRKSILPSNPDDSENLPSMLDSTKKEFVLQASLTQSKKKIKKFLKQLRKEEEQNGSKTDESKRSKEKPKKCDKSSENEELKSLKESKKQYIKPLQQSHQLSLKESKKVKSNHKSSANILVGKNHCLNDKVLRDEITNLRITRDFLLEQRKKLDAKLNRDRIFSHCEERRFLELDEAIEAVDTTIEFKNGTICGRKSFEESDVDEGEQMLLDRLMKLSEPEMRFLLYKYFQKAIDLREFGRKMEQQIADLDHQIEAQAWKIQALSSALQQANAENERRLVMVHREHEEKLHLMFRHYTGTSSSADTKADEPRAVLPPTSSQNAIPQLSLRKLQGTSSPHTTKVTRQKKKLIIQQQTRK</sequence>
<dbReference type="Proteomes" id="UP001152798">
    <property type="component" value="Chromosome 3"/>
</dbReference>
<feature type="region of interest" description="Disordered" evidence="1">
    <location>
        <begin position="104"/>
        <end position="123"/>
    </location>
</feature>
<feature type="compositionally biased region" description="Basic and acidic residues" evidence="1">
    <location>
        <begin position="239"/>
        <end position="279"/>
    </location>
</feature>